<dbReference type="Proteomes" id="UP001284601">
    <property type="component" value="Unassembled WGS sequence"/>
</dbReference>
<dbReference type="RefSeq" id="WP_318600979.1">
    <property type="nucleotide sequence ID" value="NZ_JAWSTH010000143.1"/>
</dbReference>
<protein>
    <submittedName>
        <fullName evidence="1">Type II toxin-antitoxin system VapB family antitoxin</fullName>
    </submittedName>
</protein>
<dbReference type="InterPro" id="IPR011660">
    <property type="entry name" value="VapB-like"/>
</dbReference>
<keyword evidence="2" id="KW-1185">Reference proteome</keyword>
<dbReference type="EMBL" id="JAWSTH010000143">
    <property type="protein sequence ID" value="MDW5598450.1"/>
    <property type="molecule type" value="Genomic_DNA"/>
</dbReference>
<gene>
    <name evidence="1" type="ORF">R7226_29085</name>
</gene>
<evidence type="ECO:0000313" key="2">
    <source>
        <dbReference type="Proteomes" id="UP001284601"/>
    </source>
</evidence>
<organism evidence="1 2">
    <name type="scientific">Conexibacter stalactiti</name>
    <dbReference type="NCBI Taxonomy" id="1940611"/>
    <lineage>
        <taxon>Bacteria</taxon>
        <taxon>Bacillati</taxon>
        <taxon>Actinomycetota</taxon>
        <taxon>Thermoleophilia</taxon>
        <taxon>Solirubrobacterales</taxon>
        <taxon>Conexibacteraceae</taxon>
        <taxon>Conexibacter</taxon>
    </lineage>
</organism>
<accession>A0ABU4HYR1</accession>
<name>A0ABU4HYR1_9ACTN</name>
<proteinExistence type="predicted"/>
<sequence>MELHITNLIAVAVAQEIAATTGEPIETVVEKALRERLRTVRGTPPTPELRRQAIERIQREVAKLPVLDDRSPDEILGYGEDGLPS</sequence>
<comment type="caution">
    <text evidence="1">The sequence shown here is derived from an EMBL/GenBank/DDBJ whole genome shotgun (WGS) entry which is preliminary data.</text>
</comment>
<reference evidence="2" key="1">
    <citation type="submission" date="2023-07" db="EMBL/GenBank/DDBJ databases">
        <title>Conexibacter stalactiti sp. nov., isolated from stalactites in a lava cave and emended description of the genus Conexibacter.</title>
        <authorList>
            <person name="Lee S.D."/>
        </authorList>
    </citation>
    <scope>NUCLEOTIDE SEQUENCE [LARGE SCALE GENOMIC DNA]</scope>
    <source>
        <strain evidence="2">KCTC 39840</strain>
    </source>
</reference>
<evidence type="ECO:0000313" key="1">
    <source>
        <dbReference type="EMBL" id="MDW5598450.1"/>
    </source>
</evidence>
<dbReference type="Pfam" id="PF07704">
    <property type="entry name" value="PSK_trans_fac"/>
    <property type="match status" value="1"/>
</dbReference>